<dbReference type="InterPro" id="IPR028082">
    <property type="entry name" value="Peripla_BP_I"/>
</dbReference>
<dbReference type="KEGG" id="cbar:PATL70BA_2554"/>
<dbReference type="Proteomes" id="UP000279029">
    <property type="component" value="Chromosome"/>
</dbReference>
<organism evidence="5 6">
    <name type="scientific">Petrocella atlantisensis</name>
    <dbReference type="NCBI Taxonomy" id="2173034"/>
    <lineage>
        <taxon>Bacteria</taxon>
        <taxon>Bacillati</taxon>
        <taxon>Bacillota</taxon>
        <taxon>Clostridia</taxon>
        <taxon>Lachnospirales</taxon>
        <taxon>Vallitaleaceae</taxon>
        <taxon>Petrocella</taxon>
    </lineage>
</organism>
<evidence type="ECO:0000259" key="4">
    <source>
        <dbReference type="Pfam" id="PF13407"/>
    </source>
</evidence>
<evidence type="ECO:0000313" key="6">
    <source>
        <dbReference type="Proteomes" id="UP000279029"/>
    </source>
</evidence>
<dbReference type="Gene3D" id="3.40.50.2300">
    <property type="match status" value="2"/>
</dbReference>
<feature type="domain" description="Periplasmic binding protein" evidence="4">
    <location>
        <begin position="53"/>
        <end position="307"/>
    </location>
</feature>
<protein>
    <recommendedName>
        <fullName evidence="4">Periplasmic binding protein domain-containing protein</fullName>
    </recommendedName>
</protein>
<evidence type="ECO:0000256" key="3">
    <source>
        <dbReference type="ARBA" id="ARBA00022729"/>
    </source>
</evidence>
<name>A0A3P7S183_9FIRM</name>
<dbReference type="Pfam" id="PF13407">
    <property type="entry name" value="Peripla_BP_4"/>
    <property type="match status" value="1"/>
</dbReference>
<dbReference type="SUPFAM" id="SSF53822">
    <property type="entry name" value="Periplasmic binding protein-like I"/>
    <property type="match status" value="1"/>
</dbReference>
<dbReference type="GO" id="GO:0030313">
    <property type="term" value="C:cell envelope"/>
    <property type="evidence" value="ECO:0007669"/>
    <property type="project" value="UniProtKB-SubCell"/>
</dbReference>
<dbReference type="AlphaFoldDB" id="A0A3P7S183"/>
<keyword evidence="3" id="KW-0732">Signal</keyword>
<evidence type="ECO:0000256" key="1">
    <source>
        <dbReference type="ARBA" id="ARBA00004196"/>
    </source>
</evidence>
<comment type="subcellular location">
    <subcellularLocation>
        <location evidence="1">Cell envelope</location>
    </subcellularLocation>
</comment>
<reference evidence="5 6" key="1">
    <citation type="submission" date="2018-09" db="EMBL/GenBank/DDBJ databases">
        <authorList>
            <person name="Postec A."/>
        </authorList>
    </citation>
    <scope>NUCLEOTIDE SEQUENCE [LARGE SCALE GENOMIC DNA]</scope>
    <source>
        <strain evidence="5">70B-A</strain>
    </source>
</reference>
<sequence length="344" mass="38572">MNKRITFMTILILSMILLFLLGMGLYLSNSIAEATKGEYLWESMLPAEYHVMVILDKSNQTYDQSFREGLKQSSEDYKIAVEIIMFEGENVEDEVLNMMDLAIYAKVDGVIVHAFDNPRIINKIDELMSLGIAVITLNEDLPQTDRVSYVGVNRYKIGLEAGGALAKATDGVGKIAVIEQQNYQKLSNQQQDLLLLGITDALRDYPGLSLELVRYTKQGLLNAEILATEITRNHPDINGIFCTNAENTLGVVQVLVDNNLVNRIALVGYGDDDEILGYIERGKIIESAVVTDYKDIGKEALKVFYEYKTNSYVPSYINTALQVIDEENIAAYMTEKSEAYDENQ</sequence>
<dbReference type="RefSeq" id="WP_125137584.1">
    <property type="nucleotide sequence ID" value="NZ_LR130778.1"/>
</dbReference>
<dbReference type="EMBL" id="LR130778">
    <property type="protein sequence ID" value="VDN48452.1"/>
    <property type="molecule type" value="Genomic_DNA"/>
</dbReference>
<proteinExistence type="inferred from homology"/>
<evidence type="ECO:0000313" key="5">
    <source>
        <dbReference type="EMBL" id="VDN48452.1"/>
    </source>
</evidence>
<dbReference type="GO" id="GO:0030246">
    <property type="term" value="F:carbohydrate binding"/>
    <property type="evidence" value="ECO:0007669"/>
    <property type="project" value="UniProtKB-ARBA"/>
</dbReference>
<dbReference type="InterPro" id="IPR025997">
    <property type="entry name" value="SBP_2_dom"/>
</dbReference>
<evidence type="ECO:0000256" key="2">
    <source>
        <dbReference type="ARBA" id="ARBA00007639"/>
    </source>
</evidence>
<comment type="similarity">
    <text evidence="2">Belongs to the bacterial solute-binding protein 2 family.</text>
</comment>
<dbReference type="OrthoDB" id="569491at2"/>
<dbReference type="PANTHER" id="PTHR46847">
    <property type="entry name" value="D-ALLOSE-BINDING PERIPLASMIC PROTEIN-RELATED"/>
    <property type="match status" value="1"/>
</dbReference>
<keyword evidence="6" id="KW-1185">Reference proteome</keyword>
<gene>
    <name evidence="5" type="ORF">PATL70BA_2554</name>
</gene>
<dbReference type="PANTHER" id="PTHR46847:SF1">
    <property type="entry name" value="D-ALLOSE-BINDING PERIPLASMIC PROTEIN-RELATED"/>
    <property type="match status" value="1"/>
</dbReference>
<accession>A0A3P7S183</accession>